<organism evidence="13 14">
    <name type="scientific">Labilibaculum filiforme</name>
    <dbReference type="NCBI Taxonomy" id="1940526"/>
    <lineage>
        <taxon>Bacteria</taxon>
        <taxon>Pseudomonadati</taxon>
        <taxon>Bacteroidota</taxon>
        <taxon>Bacteroidia</taxon>
        <taxon>Marinilabiliales</taxon>
        <taxon>Marinifilaceae</taxon>
        <taxon>Labilibaculum</taxon>
    </lineage>
</organism>
<evidence type="ECO:0000256" key="7">
    <source>
        <dbReference type="ARBA" id="ARBA00023065"/>
    </source>
</evidence>
<evidence type="ECO:0000256" key="8">
    <source>
        <dbReference type="ARBA" id="ARBA00023136"/>
    </source>
</evidence>
<feature type="transmembrane region" description="Helical" evidence="11">
    <location>
        <begin position="127"/>
        <end position="154"/>
    </location>
</feature>
<proteinExistence type="inferred from homology"/>
<dbReference type="PANTHER" id="PTHR43269:SF2">
    <property type="entry name" value="SODIUM_PROTON ANTIPORTER 1-RELATED"/>
    <property type="match status" value="1"/>
</dbReference>
<sequence length="461" mass="50466">MFTLMVVVFVLGYAAIALEHPLKIDKAATALLIGVITWVLYVFGGVDILSSGVSRAWNEYIAINPGSDSHEGMLDFITHHEVLHHLSEISTILFFLLGAMTIVEIVDQHQGFKIITDKIKTTNKIKLLWVLSILTFFMSAALDNLTTTIVIVALIRKLIGDKKDRWFFASMVVLAANAGGAWSPIGDVTTIMLWIGGQVTTMKIITGVFLPSLFTMLVPLAIVSTYMKGNVTRPKTNSNDKEYTTQKERFTILCLGVSALLFVPVFKTVTHLPPYLGMLFGLGVMWIVTEIMHKNKESEYKTRLNVTGVLRKVDVPTVLFFLGILTAVSSLQSAGHLDILAQWLNDNVHDIYVINLIIGVLSSVVDNVPLVAAAMGMYPIEAAGAVGYASHFVQDGLFWEFLAYCAGTGGSILIIGSAAGVAAMGMEKIDFIWYFKKISLLALTGYLAGAGVYYLEAVLFH</sequence>
<keyword evidence="14" id="KW-1185">Reference proteome</keyword>
<name>A0A2N3I5A8_9BACT</name>
<comment type="subcellular location">
    <subcellularLocation>
        <location evidence="1">Membrane</location>
        <topology evidence="1">Multi-pass membrane protein</topology>
    </subcellularLocation>
</comment>
<keyword evidence="7" id="KW-0406">Ion transport</keyword>
<dbReference type="Pfam" id="PF03600">
    <property type="entry name" value="CitMHS"/>
    <property type="match status" value="1"/>
</dbReference>
<keyword evidence="9" id="KW-0739">Sodium transport</keyword>
<gene>
    <name evidence="13" type="ORF">BZG02_00290</name>
</gene>
<dbReference type="NCBIfam" id="NF038006">
    <property type="entry name" value="NhaD_1"/>
    <property type="match status" value="1"/>
</dbReference>
<feature type="transmembrane region" description="Helical" evidence="11">
    <location>
        <begin position="27"/>
        <end position="49"/>
    </location>
</feature>
<dbReference type="GO" id="GO:0016020">
    <property type="term" value="C:membrane"/>
    <property type="evidence" value="ECO:0007669"/>
    <property type="project" value="UniProtKB-SubCell"/>
</dbReference>
<dbReference type="OrthoDB" id="9772058at2"/>
<comment type="similarity">
    <text evidence="10">Belongs to the NhaD Na(+)/H(+) (TC 2.A.62) antiporter family.</text>
</comment>
<dbReference type="Proteomes" id="UP000233535">
    <property type="component" value="Unassembled WGS sequence"/>
</dbReference>
<feature type="transmembrane region" description="Helical" evidence="11">
    <location>
        <begin position="313"/>
        <end position="334"/>
    </location>
</feature>
<feature type="transmembrane region" description="Helical" evidence="11">
    <location>
        <begin position="272"/>
        <end position="292"/>
    </location>
</feature>
<dbReference type="PANTHER" id="PTHR43269">
    <property type="entry name" value="SODIUM/PROTON ANTIPORTER 1-RELATED"/>
    <property type="match status" value="1"/>
</dbReference>
<feature type="transmembrane region" description="Helical" evidence="11">
    <location>
        <begin position="205"/>
        <end position="227"/>
    </location>
</feature>
<feature type="transmembrane region" description="Helical" evidence="11">
    <location>
        <begin position="89"/>
        <end position="107"/>
    </location>
</feature>
<dbReference type="InterPro" id="IPR045016">
    <property type="entry name" value="NhaD-like"/>
</dbReference>
<comment type="caution">
    <text evidence="13">The sequence shown here is derived from an EMBL/GenBank/DDBJ whole genome shotgun (WGS) entry which is preliminary data.</text>
</comment>
<dbReference type="GO" id="GO:0015297">
    <property type="term" value="F:antiporter activity"/>
    <property type="evidence" value="ECO:0007669"/>
    <property type="project" value="UniProtKB-KW"/>
</dbReference>
<keyword evidence="8 11" id="KW-0472">Membrane</keyword>
<keyword evidence="5 11" id="KW-1133">Transmembrane helix</keyword>
<feature type="transmembrane region" description="Helical" evidence="11">
    <location>
        <begin position="248"/>
        <end position="266"/>
    </location>
</feature>
<dbReference type="AlphaFoldDB" id="A0A2N3I5A8"/>
<keyword evidence="2" id="KW-0813">Transport</keyword>
<keyword evidence="4 11" id="KW-0812">Transmembrane</keyword>
<evidence type="ECO:0000256" key="2">
    <source>
        <dbReference type="ARBA" id="ARBA00022448"/>
    </source>
</evidence>
<feature type="domain" description="Citrate transporter-like" evidence="12">
    <location>
        <begin position="14"/>
        <end position="382"/>
    </location>
</feature>
<dbReference type="RefSeq" id="WP_101259414.1">
    <property type="nucleotide sequence ID" value="NZ_MVDD01000001.1"/>
</dbReference>
<feature type="transmembrane region" description="Helical" evidence="11">
    <location>
        <begin position="438"/>
        <end position="455"/>
    </location>
</feature>
<feature type="transmembrane region" description="Helical" evidence="11">
    <location>
        <begin position="401"/>
        <end position="426"/>
    </location>
</feature>
<dbReference type="EMBL" id="MVDD01000001">
    <property type="protein sequence ID" value="PKQ65481.1"/>
    <property type="molecule type" value="Genomic_DNA"/>
</dbReference>
<keyword evidence="6" id="KW-0915">Sodium</keyword>
<protein>
    <submittedName>
        <fullName evidence="13">Sodium:proton antiporter</fullName>
    </submittedName>
</protein>
<reference evidence="13 14" key="1">
    <citation type="journal article" date="2017" name="Front. Microbiol.">
        <title>Labilibaculum manganireducens gen. nov., sp. nov. and Labilibaculum filiforme sp. nov., Novel Bacteroidetes Isolated from Subsurface Sediments of the Baltic Sea.</title>
        <authorList>
            <person name="Vandieken V."/>
            <person name="Marshall I.P."/>
            <person name="Niemann H."/>
            <person name="Engelen B."/>
            <person name="Cypionka H."/>
        </authorList>
    </citation>
    <scope>NUCLEOTIDE SEQUENCE [LARGE SCALE GENOMIC DNA]</scope>
    <source>
        <strain evidence="13 14">59.16B</strain>
    </source>
</reference>
<evidence type="ECO:0000313" key="14">
    <source>
        <dbReference type="Proteomes" id="UP000233535"/>
    </source>
</evidence>
<evidence type="ECO:0000256" key="5">
    <source>
        <dbReference type="ARBA" id="ARBA00022989"/>
    </source>
</evidence>
<keyword evidence="3" id="KW-0050">Antiport</keyword>
<evidence type="ECO:0000256" key="10">
    <source>
        <dbReference type="ARBA" id="ARBA00025753"/>
    </source>
</evidence>
<evidence type="ECO:0000256" key="1">
    <source>
        <dbReference type="ARBA" id="ARBA00004141"/>
    </source>
</evidence>
<feature type="transmembrane region" description="Helical" evidence="11">
    <location>
        <begin position="166"/>
        <end position="185"/>
    </location>
</feature>
<dbReference type="InterPro" id="IPR004680">
    <property type="entry name" value="Cit_transptr-like_dom"/>
</dbReference>
<dbReference type="GO" id="GO:0006814">
    <property type="term" value="P:sodium ion transport"/>
    <property type="evidence" value="ECO:0007669"/>
    <property type="project" value="UniProtKB-KW"/>
</dbReference>
<evidence type="ECO:0000256" key="9">
    <source>
        <dbReference type="ARBA" id="ARBA00023201"/>
    </source>
</evidence>
<evidence type="ECO:0000313" key="13">
    <source>
        <dbReference type="EMBL" id="PKQ65481.1"/>
    </source>
</evidence>
<evidence type="ECO:0000259" key="12">
    <source>
        <dbReference type="Pfam" id="PF03600"/>
    </source>
</evidence>
<evidence type="ECO:0000256" key="11">
    <source>
        <dbReference type="SAM" id="Phobius"/>
    </source>
</evidence>
<evidence type="ECO:0000256" key="3">
    <source>
        <dbReference type="ARBA" id="ARBA00022449"/>
    </source>
</evidence>
<accession>A0A2N3I5A8</accession>
<evidence type="ECO:0000256" key="6">
    <source>
        <dbReference type="ARBA" id="ARBA00023053"/>
    </source>
</evidence>
<evidence type="ECO:0000256" key="4">
    <source>
        <dbReference type="ARBA" id="ARBA00022692"/>
    </source>
</evidence>